<proteinExistence type="predicted"/>
<dbReference type="Proteomes" id="UP000507470">
    <property type="component" value="Unassembled WGS sequence"/>
</dbReference>
<gene>
    <name evidence="1" type="ORF">MCOR_29384</name>
</gene>
<sequence>MMILKPSEIFYSQDSVSNRWELRTPYSDTLIGETLDELLTGPVSLDDIPIITAVIINGKLHTADNRRLWVFRKAEEFGYLHEIEVFQESFGIKTSTEDQHQSTYKSSYGKAKYTRPSYVCENAFLSPSFLEDNYFSSIREFAVTDKDILFTTCIRSAAKNEASLRSKSSYEPTLRKGSLHVYGHPVNKKRTNTIQNSFGNKTVTEAQHPNTYKLSYRNHSSCESTVSNKKIEFRTFVRSKAEKEPTLGHKSSFEPTSRKHSFRGYESLVNQKGIMLFKMLSAITHLPRINIKVYTNHHMPSYVCEITFSSPSFRGDNNFSSNTESSLYDKEIQYTTPKAEKEAILRSKSSFEPTFKKTSLRLYDSPVKERGTNAIQYSFGNKTDTVGHHQKTYKAAYGNDKILFKA</sequence>
<organism evidence="1 2">
    <name type="scientific">Mytilus coruscus</name>
    <name type="common">Sea mussel</name>
    <dbReference type="NCBI Taxonomy" id="42192"/>
    <lineage>
        <taxon>Eukaryota</taxon>
        <taxon>Metazoa</taxon>
        <taxon>Spiralia</taxon>
        <taxon>Lophotrochozoa</taxon>
        <taxon>Mollusca</taxon>
        <taxon>Bivalvia</taxon>
        <taxon>Autobranchia</taxon>
        <taxon>Pteriomorphia</taxon>
        <taxon>Mytilida</taxon>
        <taxon>Mytiloidea</taxon>
        <taxon>Mytilidae</taxon>
        <taxon>Mytilinae</taxon>
        <taxon>Mytilus</taxon>
    </lineage>
</organism>
<reference evidence="1 2" key="1">
    <citation type="submission" date="2020-06" db="EMBL/GenBank/DDBJ databases">
        <authorList>
            <person name="Li R."/>
            <person name="Bekaert M."/>
        </authorList>
    </citation>
    <scope>NUCLEOTIDE SEQUENCE [LARGE SCALE GENOMIC DNA]</scope>
    <source>
        <strain evidence="2">wild</strain>
    </source>
</reference>
<protein>
    <submittedName>
        <fullName evidence="1">Uncharacterized protein</fullName>
    </submittedName>
</protein>
<name>A0A6J8CER5_MYTCO</name>
<evidence type="ECO:0000313" key="1">
    <source>
        <dbReference type="EMBL" id="CAC5394655.1"/>
    </source>
</evidence>
<evidence type="ECO:0000313" key="2">
    <source>
        <dbReference type="Proteomes" id="UP000507470"/>
    </source>
</evidence>
<dbReference type="OrthoDB" id="6148233at2759"/>
<dbReference type="AlphaFoldDB" id="A0A6J8CER5"/>
<dbReference type="EMBL" id="CACVKT020005342">
    <property type="protein sequence ID" value="CAC5394655.1"/>
    <property type="molecule type" value="Genomic_DNA"/>
</dbReference>
<keyword evidence="2" id="KW-1185">Reference proteome</keyword>
<accession>A0A6J8CER5</accession>